<dbReference type="Proteomes" id="UP000008641">
    <property type="component" value="Chromosome"/>
</dbReference>
<dbReference type="KEGG" id="wvi:Weevi_0927"/>
<dbReference type="Gene3D" id="3.90.226.10">
    <property type="entry name" value="2-enoyl-CoA Hydratase, Chain A, domain 1"/>
    <property type="match status" value="1"/>
</dbReference>
<reference evidence="4" key="2">
    <citation type="journal article" date="2011" name="Stand. Genomic Sci.">
        <title>Complete genome sequence of Weeksella virosa type strain (9751T).</title>
        <authorList>
            <person name="Lang E."/>
            <person name="Teshima H."/>
            <person name="Lucas S."/>
            <person name="Lapidus A."/>
            <person name="Hammon N."/>
            <person name="Deshpande S."/>
            <person name="Nolan M."/>
            <person name="Cheng J."/>
            <person name="Pitluck S."/>
            <person name="Liolios K."/>
            <person name="Pagani I."/>
            <person name="Mikhailova N."/>
            <person name="Ivanova N."/>
            <person name="Mavromatis K."/>
            <person name="Pati A."/>
            <person name="Tapia R."/>
            <person name="Han C."/>
            <person name="Goodwin L."/>
            <person name="Chen A."/>
            <person name="Palaniappan K."/>
            <person name="Land M."/>
            <person name="Hauser L."/>
            <person name="Chang Y."/>
            <person name="Jeffries C."/>
            <person name="Brambilla E."/>
            <person name="Kopitz M."/>
            <person name="Rohde M."/>
            <person name="Goker M."/>
            <person name="Tindall B."/>
            <person name="Detter J."/>
            <person name="Woyke T."/>
            <person name="Bristow J."/>
            <person name="Eisen J."/>
            <person name="Markowitz V."/>
            <person name="Hugenholtz P."/>
            <person name="Klenk H."/>
            <person name="Kyrpides N."/>
        </authorList>
    </citation>
    <scope>NUCLEOTIDE SEQUENCE [LARGE SCALE GENOMIC DNA]</scope>
    <source>
        <strain evidence="4">ATCC 43766 / DSM 16922 / JCM 21250 / NBRC 16016 / NCTC 11634 / CL345/78</strain>
    </source>
</reference>
<dbReference type="OrthoDB" id="638407at2"/>
<dbReference type="EMBL" id="CP002455">
    <property type="protein sequence ID" value="ADX67638.1"/>
    <property type="molecule type" value="Genomic_DNA"/>
</dbReference>
<protein>
    <submittedName>
        <fullName evidence="3">Enoyl-CoA hydratase/isomerase</fullName>
    </submittedName>
</protein>
<evidence type="ECO:0000256" key="1">
    <source>
        <dbReference type="ARBA" id="ARBA00005254"/>
    </source>
</evidence>
<gene>
    <name evidence="3" type="ordered locus">Weevi_0927</name>
</gene>
<organism evidence="3 4">
    <name type="scientific">Weeksella virosa (strain ATCC 43766 / DSM 16922 / JCM 21250 / CCUG 30538 / CDC 9751 / IAM 14551 / NBRC 16016 / NCTC 11634 / CL345/78)</name>
    <dbReference type="NCBI Taxonomy" id="865938"/>
    <lineage>
        <taxon>Bacteria</taxon>
        <taxon>Pseudomonadati</taxon>
        <taxon>Bacteroidota</taxon>
        <taxon>Flavobacteriia</taxon>
        <taxon>Flavobacteriales</taxon>
        <taxon>Weeksellaceae</taxon>
        <taxon>Weeksella</taxon>
    </lineage>
</organism>
<dbReference type="PANTHER" id="PTHR42964:SF1">
    <property type="entry name" value="POLYKETIDE BIOSYNTHESIS ENOYL-COA HYDRATASE PKSH-RELATED"/>
    <property type="match status" value="1"/>
</dbReference>
<dbReference type="AlphaFoldDB" id="F0P1L0"/>
<dbReference type="GO" id="GO:0003824">
    <property type="term" value="F:catalytic activity"/>
    <property type="evidence" value="ECO:0007669"/>
    <property type="project" value="InterPro"/>
</dbReference>
<evidence type="ECO:0000313" key="4">
    <source>
        <dbReference type="Proteomes" id="UP000008641"/>
    </source>
</evidence>
<reference evidence="3 4" key="1">
    <citation type="journal article" date="2011" name="Stand. Genomic Sci.">
        <title>Complete genome sequence of Weeksella virosa type strain (9751).</title>
        <authorList>
            <person name="Lang E."/>
            <person name="Teshima H."/>
            <person name="Lucas S."/>
            <person name="Lapidus A."/>
            <person name="Hammon N."/>
            <person name="Deshpande S."/>
            <person name="Nolan M."/>
            <person name="Cheng J.F."/>
            <person name="Pitluck S."/>
            <person name="Liolios K."/>
            <person name="Pagani I."/>
            <person name="Mikhailova N."/>
            <person name="Ivanova N."/>
            <person name="Mavromatis K."/>
            <person name="Pati A."/>
            <person name="Tapia R."/>
            <person name="Han C."/>
            <person name="Goodwin L."/>
            <person name="Chen A."/>
            <person name="Palaniappan K."/>
            <person name="Land M."/>
            <person name="Hauser L."/>
            <person name="Chang Y.J."/>
            <person name="Jeffries C.D."/>
            <person name="Brambilla E.M."/>
            <person name="Kopitz M."/>
            <person name="Rohde M."/>
            <person name="Goker M."/>
            <person name="Tindall B.J."/>
            <person name="Detter J.C."/>
            <person name="Woyke T."/>
            <person name="Bristow J."/>
            <person name="Eisen J.A."/>
            <person name="Markowitz V."/>
            <person name="Hugenholtz P."/>
            <person name="Klenk H.P."/>
            <person name="Kyrpides N.C."/>
        </authorList>
    </citation>
    <scope>NUCLEOTIDE SEQUENCE [LARGE SCALE GENOMIC DNA]</scope>
    <source>
        <strain evidence="4">ATCC 43766 / DSM 16922 / JCM 21250 / NBRC 16016 / NCTC 11634 / CL345/78</strain>
    </source>
</reference>
<dbReference type="InterPro" id="IPR051683">
    <property type="entry name" value="Enoyl-CoA_Hydratase/Isomerase"/>
</dbReference>
<keyword evidence="4" id="KW-1185">Reference proteome</keyword>
<dbReference type="HOGENOM" id="CLU_009834_7_3_10"/>
<proteinExistence type="inferred from homology"/>
<evidence type="ECO:0000256" key="2">
    <source>
        <dbReference type="RuleBase" id="RU003707"/>
    </source>
</evidence>
<accession>F0P1L0</accession>
<dbReference type="PROSITE" id="PS00166">
    <property type="entry name" value="ENOYL_COA_HYDRATASE"/>
    <property type="match status" value="1"/>
</dbReference>
<evidence type="ECO:0000313" key="3">
    <source>
        <dbReference type="EMBL" id="ADX67638.1"/>
    </source>
</evidence>
<dbReference type="CDD" id="cd06558">
    <property type="entry name" value="crotonase-like"/>
    <property type="match status" value="1"/>
</dbReference>
<dbReference type="InterPro" id="IPR029045">
    <property type="entry name" value="ClpP/crotonase-like_dom_sf"/>
</dbReference>
<comment type="similarity">
    <text evidence="1 2">Belongs to the enoyl-CoA hydratase/isomerase family.</text>
</comment>
<dbReference type="SUPFAM" id="SSF52096">
    <property type="entry name" value="ClpP/crotonase"/>
    <property type="match status" value="1"/>
</dbReference>
<name>F0P1L0_WEEVC</name>
<dbReference type="STRING" id="865938.Weevi_0927"/>
<sequence>MEQYVNYHIENQIAHVEFYQEKSNSFPTEQLERMIEVLEELGNNDQVKVITLRSKGNRVFSAGASFDELLTIEDFETGKKFFSGFSRVILAMRACPKFIVGAITGKVVGGGVGLVSACDYAIADESAFLRLSELSIGIGPFVIEPAITRKIGLNAFAEMTLNPVEWKDPFWAKEKGFFSEVMETEAQCIDRVEEFSEQLSKYSLEAMRNLKQVFWKDTEDWPEVMQERAAMSGKLVLSDFTKTTLNKFKTKA</sequence>
<dbReference type="RefSeq" id="WP_013598028.1">
    <property type="nucleotide sequence ID" value="NC_015144.1"/>
</dbReference>
<dbReference type="PANTHER" id="PTHR42964">
    <property type="entry name" value="ENOYL-COA HYDRATASE"/>
    <property type="match status" value="1"/>
</dbReference>
<dbReference type="InterPro" id="IPR001753">
    <property type="entry name" value="Enoyl-CoA_hydra/iso"/>
</dbReference>
<dbReference type="InterPro" id="IPR018376">
    <property type="entry name" value="Enoyl-CoA_hyd/isom_CS"/>
</dbReference>
<dbReference type="eggNOG" id="COG1024">
    <property type="taxonomic scope" value="Bacteria"/>
</dbReference>
<dbReference type="Pfam" id="PF00378">
    <property type="entry name" value="ECH_1"/>
    <property type="match status" value="1"/>
</dbReference>